<evidence type="ECO:0000313" key="2">
    <source>
        <dbReference type="EMBL" id="MPC08679.1"/>
    </source>
</evidence>
<evidence type="ECO:0000313" key="3">
    <source>
        <dbReference type="Proteomes" id="UP000324222"/>
    </source>
</evidence>
<dbReference type="Proteomes" id="UP000324222">
    <property type="component" value="Unassembled WGS sequence"/>
</dbReference>
<keyword evidence="3" id="KW-1185">Reference proteome</keyword>
<gene>
    <name evidence="2" type="ORF">E2C01_001271</name>
</gene>
<proteinExistence type="predicted"/>
<feature type="region of interest" description="Disordered" evidence="1">
    <location>
        <begin position="15"/>
        <end position="38"/>
    </location>
</feature>
<name>A0A5B7CGW2_PORTR</name>
<comment type="caution">
    <text evidence="2">The sequence shown here is derived from an EMBL/GenBank/DDBJ whole genome shotgun (WGS) entry which is preliminary data.</text>
</comment>
<feature type="compositionally biased region" description="Basic residues" evidence="1">
    <location>
        <begin position="26"/>
        <end position="38"/>
    </location>
</feature>
<evidence type="ECO:0000256" key="1">
    <source>
        <dbReference type="SAM" id="MobiDB-lite"/>
    </source>
</evidence>
<dbReference type="EMBL" id="VSRR010000040">
    <property type="protein sequence ID" value="MPC08679.1"/>
    <property type="molecule type" value="Genomic_DNA"/>
</dbReference>
<accession>A0A5B7CGW2</accession>
<dbReference type="AlphaFoldDB" id="A0A5B7CGW2"/>
<sequence>MATLKTARVSPAACPYRCQDPGRPTPARKRPPLGKGPVRRLRAVPCDVSFLVSFRPTSITSSLPLLSYAKRHAPSDVITSSCLASFTQSVPYLAAFDSCLL</sequence>
<protein>
    <submittedName>
        <fullName evidence="2">Uncharacterized protein</fullName>
    </submittedName>
</protein>
<reference evidence="2 3" key="1">
    <citation type="submission" date="2019-05" db="EMBL/GenBank/DDBJ databases">
        <title>Another draft genome of Portunus trituberculatus and its Hox gene families provides insights of decapod evolution.</title>
        <authorList>
            <person name="Jeong J.-H."/>
            <person name="Song I."/>
            <person name="Kim S."/>
            <person name="Choi T."/>
            <person name="Kim D."/>
            <person name="Ryu S."/>
            <person name="Kim W."/>
        </authorList>
    </citation>
    <scope>NUCLEOTIDE SEQUENCE [LARGE SCALE GENOMIC DNA]</scope>
    <source>
        <tissue evidence="2">Muscle</tissue>
    </source>
</reference>
<organism evidence="2 3">
    <name type="scientific">Portunus trituberculatus</name>
    <name type="common">Swimming crab</name>
    <name type="synonym">Neptunus trituberculatus</name>
    <dbReference type="NCBI Taxonomy" id="210409"/>
    <lineage>
        <taxon>Eukaryota</taxon>
        <taxon>Metazoa</taxon>
        <taxon>Ecdysozoa</taxon>
        <taxon>Arthropoda</taxon>
        <taxon>Crustacea</taxon>
        <taxon>Multicrustacea</taxon>
        <taxon>Malacostraca</taxon>
        <taxon>Eumalacostraca</taxon>
        <taxon>Eucarida</taxon>
        <taxon>Decapoda</taxon>
        <taxon>Pleocyemata</taxon>
        <taxon>Brachyura</taxon>
        <taxon>Eubrachyura</taxon>
        <taxon>Portunoidea</taxon>
        <taxon>Portunidae</taxon>
        <taxon>Portuninae</taxon>
        <taxon>Portunus</taxon>
    </lineage>
</organism>